<dbReference type="EMBL" id="VSSQ01014958">
    <property type="protein sequence ID" value="MPM54774.1"/>
    <property type="molecule type" value="Genomic_DNA"/>
</dbReference>
<dbReference type="AlphaFoldDB" id="A0A645AZ31"/>
<organism evidence="1">
    <name type="scientific">bioreactor metagenome</name>
    <dbReference type="NCBI Taxonomy" id="1076179"/>
    <lineage>
        <taxon>unclassified sequences</taxon>
        <taxon>metagenomes</taxon>
        <taxon>ecological metagenomes</taxon>
    </lineage>
</organism>
<reference evidence="1" key="1">
    <citation type="submission" date="2019-08" db="EMBL/GenBank/DDBJ databases">
        <authorList>
            <person name="Kucharzyk K."/>
            <person name="Murdoch R.W."/>
            <person name="Higgins S."/>
            <person name="Loffler F."/>
        </authorList>
    </citation>
    <scope>NUCLEOTIDE SEQUENCE</scope>
</reference>
<accession>A0A645AZ31</accession>
<name>A0A645AZ31_9ZZZZ</name>
<comment type="caution">
    <text evidence="1">The sequence shown here is derived from an EMBL/GenBank/DDBJ whole genome shotgun (WGS) entry which is preliminary data.</text>
</comment>
<evidence type="ECO:0000313" key="1">
    <source>
        <dbReference type="EMBL" id="MPM54774.1"/>
    </source>
</evidence>
<protein>
    <submittedName>
        <fullName evidence="1">Uncharacterized protein</fullName>
    </submittedName>
</protein>
<proteinExistence type="predicted"/>
<gene>
    <name evidence="1" type="ORF">SDC9_101554</name>
</gene>
<sequence length="34" mass="4077">MTHLYLLLYNQLIICLPYTKNVKRKRGVSESHDE</sequence>